<feature type="compositionally biased region" description="Low complexity" evidence="8">
    <location>
        <begin position="181"/>
        <end position="190"/>
    </location>
</feature>
<evidence type="ECO:0000256" key="3">
    <source>
        <dbReference type="ARBA" id="ARBA00022723"/>
    </source>
</evidence>
<dbReference type="GO" id="GO:0006796">
    <property type="term" value="P:phosphate-containing compound metabolic process"/>
    <property type="evidence" value="ECO:0007669"/>
    <property type="project" value="InterPro"/>
</dbReference>
<comment type="subcellular location">
    <subcellularLocation>
        <location evidence="7">Cytoplasm</location>
    </subcellularLocation>
</comment>
<feature type="binding site" evidence="7">
    <location>
        <position position="32"/>
    </location>
    <ligand>
        <name>substrate</name>
    </ligand>
</feature>
<feature type="binding site" evidence="7">
    <location>
        <position position="73"/>
    </location>
    <ligand>
        <name>Mg(2+)</name>
        <dbReference type="ChEBI" id="CHEBI:18420"/>
        <label>1</label>
    </ligand>
</feature>
<dbReference type="InterPro" id="IPR036649">
    <property type="entry name" value="Pyrophosphatase_sf"/>
</dbReference>
<dbReference type="GO" id="GO:0000287">
    <property type="term" value="F:magnesium ion binding"/>
    <property type="evidence" value="ECO:0007669"/>
    <property type="project" value="UniProtKB-UniRule"/>
</dbReference>
<dbReference type="HAMAP" id="MF_00209">
    <property type="entry name" value="Inorganic_PPase"/>
    <property type="match status" value="1"/>
</dbReference>
<feature type="binding site" evidence="7">
    <location>
        <position position="46"/>
    </location>
    <ligand>
        <name>substrate</name>
    </ligand>
</feature>
<dbReference type="Pfam" id="PF00719">
    <property type="entry name" value="Pyrophosphatase"/>
    <property type="match status" value="1"/>
</dbReference>
<dbReference type="HOGENOM" id="CLU_073198_1_2_7"/>
<dbReference type="CDD" id="cd00412">
    <property type="entry name" value="pyrophosphatase"/>
    <property type="match status" value="1"/>
</dbReference>
<dbReference type="Proteomes" id="UP000007089">
    <property type="component" value="Chromosome"/>
</dbReference>
<keyword evidence="10" id="KW-1185">Reference proteome</keyword>
<dbReference type="Gene3D" id="3.90.80.10">
    <property type="entry name" value="Inorganic pyrophosphatase"/>
    <property type="match status" value="1"/>
</dbReference>
<comment type="function">
    <text evidence="7">Catalyzes the hydrolysis of inorganic pyrophosphate (PPi) forming two phosphate ions.</text>
</comment>
<accession>B8JDG3</accession>
<organism evidence="9 10">
    <name type="scientific">Anaeromyxobacter dehalogenans (strain ATCC BAA-258 / DSM 21875 / 2CP-1)</name>
    <dbReference type="NCBI Taxonomy" id="455488"/>
    <lineage>
        <taxon>Bacteria</taxon>
        <taxon>Pseudomonadati</taxon>
        <taxon>Myxococcota</taxon>
        <taxon>Myxococcia</taxon>
        <taxon>Myxococcales</taxon>
        <taxon>Cystobacterineae</taxon>
        <taxon>Anaeromyxobacteraceae</taxon>
        <taxon>Anaeromyxobacter</taxon>
    </lineage>
</organism>
<evidence type="ECO:0000256" key="1">
    <source>
        <dbReference type="ARBA" id="ARBA00001946"/>
    </source>
</evidence>
<dbReference type="AlphaFoldDB" id="B8JDG3"/>
<dbReference type="PANTHER" id="PTHR10286">
    <property type="entry name" value="INORGANIC PYROPHOSPHATASE"/>
    <property type="match status" value="1"/>
</dbReference>
<dbReference type="EMBL" id="CP001359">
    <property type="protein sequence ID" value="ACL66012.1"/>
    <property type="molecule type" value="Genomic_DNA"/>
</dbReference>
<evidence type="ECO:0000256" key="2">
    <source>
        <dbReference type="ARBA" id="ARBA00022490"/>
    </source>
</evidence>
<evidence type="ECO:0000256" key="6">
    <source>
        <dbReference type="ARBA" id="ARBA00047820"/>
    </source>
</evidence>
<dbReference type="SUPFAM" id="SSF50324">
    <property type="entry name" value="Inorganic pyrophosphatase"/>
    <property type="match status" value="1"/>
</dbReference>
<comment type="subunit">
    <text evidence="7">Homohexamer.</text>
</comment>
<keyword evidence="3 7" id="KW-0479">Metal-binding</keyword>
<comment type="similarity">
    <text evidence="7">Belongs to the PPase family.</text>
</comment>
<proteinExistence type="inferred from homology"/>
<evidence type="ECO:0000256" key="7">
    <source>
        <dbReference type="HAMAP-Rule" id="MF_00209"/>
    </source>
</evidence>
<dbReference type="GO" id="GO:0004427">
    <property type="term" value="F:inorganic diphosphate phosphatase activity"/>
    <property type="evidence" value="ECO:0007669"/>
    <property type="project" value="UniProtKB-UniRule"/>
</dbReference>
<protein>
    <recommendedName>
        <fullName evidence="7">Inorganic pyrophosphatase</fullName>
        <ecNumber evidence="7">3.6.1.1</ecNumber>
    </recommendedName>
    <alternativeName>
        <fullName evidence="7">Pyrophosphate phospho-hydrolase</fullName>
        <shortName evidence="7">PPase</shortName>
    </alternativeName>
</protein>
<evidence type="ECO:0000256" key="5">
    <source>
        <dbReference type="ARBA" id="ARBA00022842"/>
    </source>
</evidence>
<comment type="catalytic activity">
    <reaction evidence="6 7">
        <text>diphosphate + H2O = 2 phosphate + H(+)</text>
        <dbReference type="Rhea" id="RHEA:24576"/>
        <dbReference type="ChEBI" id="CHEBI:15377"/>
        <dbReference type="ChEBI" id="CHEBI:15378"/>
        <dbReference type="ChEBI" id="CHEBI:33019"/>
        <dbReference type="ChEBI" id="CHEBI:43474"/>
        <dbReference type="EC" id="3.6.1.1"/>
    </reaction>
</comment>
<dbReference type="EC" id="3.6.1.1" evidence="7"/>
<evidence type="ECO:0000256" key="4">
    <source>
        <dbReference type="ARBA" id="ARBA00022801"/>
    </source>
</evidence>
<gene>
    <name evidence="7" type="primary">ppa</name>
    <name evidence="9" type="ordered locus">A2cp1_2675</name>
</gene>
<name>B8JDG3_ANAD2</name>
<feature type="compositionally biased region" description="Basic residues" evidence="8">
    <location>
        <begin position="193"/>
        <end position="206"/>
    </location>
</feature>
<feature type="binding site" evidence="7">
    <location>
        <position position="105"/>
    </location>
    <ligand>
        <name>Mg(2+)</name>
        <dbReference type="ChEBI" id="CHEBI:18420"/>
        <label>1</label>
    </ligand>
</feature>
<keyword evidence="5 7" id="KW-0460">Magnesium</keyword>
<evidence type="ECO:0000313" key="10">
    <source>
        <dbReference type="Proteomes" id="UP000007089"/>
    </source>
</evidence>
<feature type="binding site" evidence="7">
    <location>
        <position position="73"/>
    </location>
    <ligand>
        <name>Mg(2+)</name>
        <dbReference type="ChEBI" id="CHEBI:18420"/>
        <label>2</label>
    </ligand>
</feature>
<evidence type="ECO:0000256" key="8">
    <source>
        <dbReference type="SAM" id="MobiDB-lite"/>
    </source>
</evidence>
<dbReference type="KEGG" id="acp:A2cp1_2675"/>
<dbReference type="FunFam" id="3.90.80.10:FF:000003">
    <property type="entry name" value="Inorganic pyrophosphatase"/>
    <property type="match status" value="1"/>
</dbReference>
<dbReference type="GO" id="GO:0005737">
    <property type="term" value="C:cytoplasm"/>
    <property type="evidence" value="ECO:0007669"/>
    <property type="project" value="UniProtKB-SubCell"/>
</dbReference>
<keyword evidence="4 7" id="KW-0378">Hydrolase</keyword>
<feature type="binding site" evidence="7">
    <location>
        <position position="68"/>
    </location>
    <ligand>
        <name>Mg(2+)</name>
        <dbReference type="ChEBI" id="CHEBI:18420"/>
        <label>1</label>
    </ligand>
</feature>
<sequence length="206" mass="23490">MAYHPWHDVELPRFVEDPIPAIIEIPTGSKVKYELDKKSGLLLVDRILFSAVHYPANYGFVPRTYCDDGDPLDILVLCSEQIQPLAIMQAKVIGVMQMRDDKGQDDKLIAVHADDPNYADYSDVSELPQHRLRELQRFFQDYKALENKKVLVRAPQGRSEALEVLRDAIRLYDRDRARLMGTPGPTAPEAPRARRPTRAGKGGRRR</sequence>
<dbReference type="InterPro" id="IPR008162">
    <property type="entry name" value="Pyrophosphatase"/>
</dbReference>
<comment type="cofactor">
    <cofactor evidence="1 7">
        <name>Mg(2+)</name>
        <dbReference type="ChEBI" id="CHEBI:18420"/>
    </cofactor>
</comment>
<keyword evidence="2 7" id="KW-0963">Cytoplasm</keyword>
<reference evidence="9" key="1">
    <citation type="submission" date="2009-01" db="EMBL/GenBank/DDBJ databases">
        <title>Complete sequence of Anaeromyxobacter dehalogenans 2CP-1.</title>
        <authorList>
            <consortium name="US DOE Joint Genome Institute"/>
            <person name="Lucas S."/>
            <person name="Copeland A."/>
            <person name="Lapidus A."/>
            <person name="Glavina del Rio T."/>
            <person name="Dalin E."/>
            <person name="Tice H."/>
            <person name="Bruce D."/>
            <person name="Goodwin L."/>
            <person name="Pitluck S."/>
            <person name="Saunders E."/>
            <person name="Brettin T."/>
            <person name="Detter J.C."/>
            <person name="Han C."/>
            <person name="Larimer F."/>
            <person name="Land M."/>
            <person name="Hauser L."/>
            <person name="Kyrpides N."/>
            <person name="Ovchinnikova G."/>
            <person name="Beliaev A.S."/>
            <person name="Richardson P."/>
        </authorList>
    </citation>
    <scope>NUCLEOTIDE SEQUENCE</scope>
    <source>
        <strain evidence="9">2CP-1</strain>
    </source>
</reference>
<evidence type="ECO:0000313" key="9">
    <source>
        <dbReference type="EMBL" id="ACL66012.1"/>
    </source>
</evidence>
<dbReference type="PROSITE" id="PS00387">
    <property type="entry name" value="PPASE"/>
    <property type="match status" value="1"/>
</dbReference>
<feature type="region of interest" description="Disordered" evidence="8">
    <location>
        <begin position="177"/>
        <end position="206"/>
    </location>
</feature>
<feature type="binding site" evidence="7">
    <location>
        <position position="142"/>
    </location>
    <ligand>
        <name>substrate</name>
    </ligand>
</feature>
<feature type="binding site" evidence="7">
    <location>
        <position position="58"/>
    </location>
    <ligand>
        <name>substrate</name>
    </ligand>
</feature>